<comment type="caution">
    <text evidence="4">The sequence shown here is derived from an EMBL/GenBank/DDBJ whole genome shotgun (WGS) entry which is preliminary data.</text>
</comment>
<keyword evidence="5" id="KW-1185">Reference proteome</keyword>
<dbReference type="InterPro" id="IPR001647">
    <property type="entry name" value="HTH_TetR"/>
</dbReference>
<evidence type="ECO:0000259" key="3">
    <source>
        <dbReference type="PROSITE" id="PS50977"/>
    </source>
</evidence>
<dbReference type="InterPro" id="IPR009057">
    <property type="entry name" value="Homeodomain-like_sf"/>
</dbReference>
<gene>
    <name evidence="4" type="ORF">RGQ15_09755</name>
</gene>
<dbReference type="PROSITE" id="PS50977">
    <property type="entry name" value="HTH_TETR_2"/>
    <property type="match status" value="1"/>
</dbReference>
<accession>A0ABU2HSX2</accession>
<dbReference type="PANTHER" id="PTHR30055:SF226">
    <property type="entry name" value="HTH-TYPE TRANSCRIPTIONAL REGULATOR PKSA"/>
    <property type="match status" value="1"/>
</dbReference>
<dbReference type="EMBL" id="JAVQLW010000001">
    <property type="protein sequence ID" value="MDS9467852.1"/>
    <property type="molecule type" value="Genomic_DNA"/>
</dbReference>
<dbReference type="PANTHER" id="PTHR30055">
    <property type="entry name" value="HTH-TYPE TRANSCRIPTIONAL REGULATOR RUTR"/>
    <property type="match status" value="1"/>
</dbReference>
<dbReference type="Proteomes" id="UP001269144">
    <property type="component" value="Unassembled WGS sequence"/>
</dbReference>
<feature type="DNA-binding region" description="H-T-H motif" evidence="2">
    <location>
        <begin position="33"/>
        <end position="52"/>
    </location>
</feature>
<feature type="domain" description="HTH tetR-type" evidence="3">
    <location>
        <begin position="10"/>
        <end position="70"/>
    </location>
</feature>
<evidence type="ECO:0000256" key="1">
    <source>
        <dbReference type="ARBA" id="ARBA00023125"/>
    </source>
</evidence>
<keyword evidence="1 2" id="KW-0238">DNA-binding</keyword>
<evidence type="ECO:0000313" key="4">
    <source>
        <dbReference type="EMBL" id="MDS9467852.1"/>
    </source>
</evidence>
<dbReference type="PRINTS" id="PR00455">
    <property type="entry name" value="HTHTETR"/>
</dbReference>
<organism evidence="4 5">
    <name type="scientific">Paracoccus aurantius</name>
    <dbReference type="NCBI Taxonomy" id="3073814"/>
    <lineage>
        <taxon>Bacteria</taxon>
        <taxon>Pseudomonadati</taxon>
        <taxon>Pseudomonadota</taxon>
        <taxon>Alphaproteobacteria</taxon>
        <taxon>Rhodobacterales</taxon>
        <taxon>Paracoccaceae</taxon>
        <taxon>Paracoccus</taxon>
    </lineage>
</organism>
<dbReference type="Pfam" id="PF00440">
    <property type="entry name" value="TetR_N"/>
    <property type="match status" value="1"/>
</dbReference>
<dbReference type="SUPFAM" id="SSF46689">
    <property type="entry name" value="Homeodomain-like"/>
    <property type="match status" value="1"/>
</dbReference>
<dbReference type="RefSeq" id="WP_311160024.1">
    <property type="nucleotide sequence ID" value="NZ_JAVQLW010000001.1"/>
</dbReference>
<evidence type="ECO:0000256" key="2">
    <source>
        <dbReference type="PROSITE-ProRule" id="PRU00335"/>
    </source>
</evidence>
<sequence>MAGLREKQKADRHRRIIDSASTLFGQVGYDAARIDAIAELAELSVGTFYNYFETKADLLLAIVSMEVEEVLSQGEGVLVDPPDEPLAALGLLIRTYYGHSLVYLTKDMWRSAMAMAIQQPEAPFSRRYRELDAALAEQVCRLIEKLRLRGDLRSDLQSRPLGELAFNDLNALFTEFILDEEQSLDQLQSRLQAHLTALASLIVTKTQGAT</sequence>
<proteinExistence type="predicted"/>
<reference evidence="5" key="1">
    <citation type="submission" date="2023-07" db="EMBL/GenBank/DDBJ databases">
        <title>Paracoccus sp. MBLB3053 whole genome sequence.</title>
        <authorList>
            <person name="Hwang C.Y."/>
            <person name="Cho E.-S."/>
            <person name="Seo M.-J."/>
        </authorList>
    </citation>
    <scope>NUCLEOTIDE SEQUENCE [LARGE SCALE GENOMIC DNA]</scope>
    <source>
        <strain evidence="5">MBLB3053</strain>
    </source>
</reference>
<protein>
    <submittedName>
        <fullName evidence="4">TetR/AcrR family transcriptional regulator</fullName>
    </submittedName>
</protein>
<dbReference type="Gene3D" id="1.10.357.10">
    <property type="entry name" value="Tetracycline Repressor, domain 2"/>
    <property type="match status" value="1"/>
</dbReference>
<dbReference type="InterPro" id="IPR050109">
    <property type="entry name" value="HTH-type_TetR-like_transc_reg"/>
</dbReference>
<evidence type="ECO:0000313" key="5">
    <source>
        <dbReference type="Proteomes" id="UP001269144"/>
    </source>
</evidence>
<name>A0ABU2HSX2_9RHOB</name>